<evidence type="ECO:0000313" key="2">
    <source>
        <dbReference type="EMBL" id="ORY69040.1"/>
    </source>
</evidence>
<evidence type="ECO:0008006" key="4">
    <source>
        <dbReference type="Google" id="ProtNLM"/>
    </source>
</evidence>
<dbReference type="GeneID" id="63774316"/>
<organism evidence="2 3">
    <name type="scientific">Pseudomassariella vexata</name>
    <dbReference type="NCBI Taxonomy" id="1141098"/>
    <lineage>
        <taxon>Eukaryota</taxon>
        <taxon>Fungi</taxon>
        <taxon>Dikarya</taxon>
        <taxon>Ascomycota</taxon>
        <taxon>Pezizomycotina</taxon>
        <taxon>Sordariomycetes</taxon>
        <taxon>Xylariomycetidae</taxon>
        <taxon>Amphisphaeriales</taxon>
        <taxon>Pseudomassariaceae</taxon>
        <taxon>Pseudomassariella</taxon>
    </lineage>
</organism>
<evidence type="ECO:0000313" key="3">
    <source>
        <dbReference type="Proteomes" id="UP000193689"/>
    </source>
</evidence>
<protein>
    <recommendedName>
        <fullName evidence="4">PSI domain-containing protein</fullName>
    </recommendedName>
</protein>
<keyword evidence="1" id="KW-0732">Signal</keyword>
<proteinExistence type="predicted"/>
<comment type="caution">
    <text evidence="2">The sequence shown here is derived from an EMBL/GenBank/DDBJ whole genome shotgun (WGS) entry which is preliminary data.</text>
</comment>
<keyword evidence="3" id="KW-1185">Reference proteome</keyword>
<reference evidence="2 3" key="1">
    <citation type="submission" date="2016-07" db="EMBL/GenBank/DDBJ databases">
        <title>Pervasive Adenine N6-methylation of Active Genes in Fungi.</title>
        <authorList>
            <consortium name="DOE Joint Genome Institute"/>
            <person name="Mondo S.J."/>
            <person name="Dannebaum R.O."/>
            <person name="Kuo R.C."/>
            <person name="Labutti K."/>
            <person name="Haridas S."/>
            <person name="Kuo A."/>
            <person name="Salamov A."/>
            <person name="Ahrendt S.R."/>
            <person name="Lipzen A."/>
            <person name="Sullivan W."/>
            <person name="Andreopoulos W.B."/>
            <person name="Clum A."/>
            <person name="Lindquist E."/>
            <person name="Daum C."/>
            <person name="Ramamoorthy G.K."/>
            <person name="Gryganskyi A."/>
            <person name="Culley D."/>
            <person name="Magnuson J.K."/>
            <person name="James T.Y."/>
            <person name="O'Malley M.A."/>
            <person name="Stajich J.E."/>
            <person name="Spatafora J.W."/>
            <person name="Visel A."/>
            <person name="Grigoriev I.V."/>
        </authorList>
    </citation>
    <scope>NUCLEOTIDE SEQUENCE [LARGE SCALE GENOMIC DNA]</scope>
    <source>
        <strain evidence="2 3">CBS 129021</strain>
    </source>
</reference>
<gene>
    <name evidence="2" type="ORF">BCR38DRAFT_406913</name>
</gene>
<feature type="signal peptide" evidence="1">
    <location>
        <begin position="1"/>
        <end position="17"/>
    </location>
</feature>
<accession>A0A1Y2EBU6</accession>
<dbReference type="EMBL" id="MCFJ01000003">
    <property type="protein sequence ID" value="ORY69040.1"/>
    <property type="molecule type" value="Genomic_DNA"/>
</dbReference>
<dbReference type="InParanoid" id="A0A1Y2EBU6"/>
<dbReference type="AlphaFoldDB" id="A0A1Y2EBU6"/>
<dbReference type="Proteomes" id="UP000193689">
    <property type="component" value="Unassembled WGS sequence"/>
</dbReference>
<evidence type="ECO:0000256" key="1">
    <source>
        <dbReference type="SAM" id="SignalP"/>
    </source>
</evidence>
<sequence>MLLNPILILLLTTFTVAAPPKTRKAGVTVTVTATVLLTPTPMPAPTASLDPEVVWCTSHQYYCQHCSLDDWGCIENPNCENCYSKSLFTPTKTALEVRATGT</sequence>
<name>A0A1Y2EBU6_9PEZI</name>
<feature type="chain" id="PRO_5012688841" description="PSI domain-containing protein" evidence="1">
    <location>
        <begin position="18"/>
        <end position="102"/>
    </location>
</feature>
<dbReference type="RefSeq" id="XP_040719327.1">
    <property type="nucleotide sequence ID" value="XM_040858104.1"/>
</dbReference>